<keyword evidence="5 6" id="KW-0472">Membrane</keyword>
<keyword evidence="3 6" id="KW-0812">Transmembrane</keyword>
<gene>
    <name evidence="7" type="ORF">H9906_02265</name>
</gene>
<name>A0A9D2RK60_9BURK</name>
<reference evidence="7" key="1">
    <citation type="journal article" date="2021" name="PeerJ">
        <title>Extensive microbial diversity within the chicken gut microbiome revealed by metagenomics and culture.</title>
        <authorList>
            <person name="Gilroy R."/>
            <person name="Ravi A."/>
            <person name="Getino M."/>
            <person name="Pursley I."/>
            <person name="Horton D.L."/>
            <person name="Alikhan N.F."/>
            <person name="Baker D."/>
            <person name="Gharbi K."/>
            <person name="Hall N."/>
            <person name="Watson M."/>
            <person name="Adriaenssens E.M."/>
            <person name="Foster-Nyarko E."/>
            <person name="Jarju S."/>
            <person name="Secka A."/>
            <person name="Antonio M."/>
            <person name="Oren A."/>
            <person name="Chaudhuri R.R."/>
            <person name="La Ragione R."/>
            <person name="Hildebrand F."/>
            <person name="Pallen M.J."/>
        </authorList>
    </citation>
    <scope>NUCLEOTIDE SEQUENCE</scope>
    <source>
        <strain evidence="7">9264</strain>
    </source>
</reference>
<dbReference type="AlphaFoldDB" id="A0A9D2RK60"/>
<dbReference type="PROSITE" id="PS01309">
    <property type="entry name" value="UPF0057"/>
    <property type="match status" value="1"/>
</dbReference>
<keyword evidence="4 6" id="KW-1133">Transmembrane helix</keyword>
<evidence type="ECO:0000256" key="4">
    <source>
        <dbReference type="ARBA" id="ARBA00022989"/>
    </source>
</evidence>
<evidence type="ECO:0000256" key="5">
    <source>
        <dbReference type="ARBA" id="ARBA00023136"/>
    </source>
</evidence>
<comment type="similarity">
    <text evidence="2">Belongs to the UPF0057 (PMP3) family.</text>
</comment>
<dbReference type="GO" id="GO:0016020">
    <property type="term" value="C:membrane"/>
    <property type="evidence" value="ECO:0007669"/>
    <property type="project" value="UniProtKB-SubCell"/>
</dbReference>
<comment type="subcellular location">
    <subcellularLocation>
        <location evidence="1">Membrane</location>
    </subcellularLocation>
</comment>
<evidence type="ECO:0000256" key="1">
    <source>
        <dbReference type="ARBA" id="ARBA00004370"/>
    </source>
</evidence>
<comment type="caution">
    <text evidence="7">The sequence shown here is derived from an EMBL/GenBank/DDBJ whole genome shotgun (WGS) entry which is preliminary data.</text>
</comment>
<sequence length="68" mass="7483">MLYLLAILLPPVAVLICGKPVQALLNLVLTLFFWIPGVIHAILVVNGRHADQRTERVVNAIRQSNGGR</sequence>
<evidence type="ECO:0000313" key="8">
    <source>
        <dbReference type="Proteomes" id="UP000823889"/>
    </source>
</evidence>
<dbReference type="Pfam" id="PF01679">
    <property type="entry name" value="Pmp3"/>
    <property type="match status" value="1"/>
</dbReference>
<reference evidence="7" key="2">
    <citation type="submission" date="2021-04" db="EMBL/GenBank/DDBJ databases">
        <authorList>
            <person name="Gilroy R."/>
        </authorList>
    </citation>
    <scope>NUCLEOTIDE SEQUENCE</scope>
    <source>
        <strain evidence="7">9264</strain>
    </source>
</reference>
<feature type="transmembrane region" description="Helical" evidence="6">
    <location>
        <begin position="24"/>
        <end position="46"/>
    </location>
</feature>
<proteinExistence type="inferred from homology"/>
<protein>
    <submittedName>
        <fullName evidence="7">YqaE/Pmp3 family membrane protein</fullName>
    </submittedName>
</protein>
<accession>A0A9D2RK60</accession>
<evidence type="ECO:0000256" key="2">
    <source>
        <dbReference type="ARBA" id="ARBA00009530"/>
    </source>
</evidence>
<dbReference type="Proteomes" id="UP000823889">
    <property type="component" value="Unassembled WGS sequence"/>
</dbReference>
<dbReference type="InterPro" id="IPR000612">
    <property type="entry name" value="PMP3"/>
</dbReference>
<evidence type="ECO:0000313" key="7">
    <source>
        <dbReference type="EMBL" id="HJD43836.1"/>
    </source>
</evidence>
<organism evidence="7 8">
    <name type="scientific">Candidatus Paenalcaligenes intestinipullorum</name>
    <dbReference type="NCBI Taxonomy" id="2838718"/>
    <lineage>
        <taxon>Bacteria</taxon>
        <taxon>Pseudomonadati</taxon>
        <taxon>Pseudomonadota</taxon>
        <taxon>Betaproteobacteria</taxon>
        <taxon>Burkholderiales</taxon>
        <taxon>Alcaligenaceae</taxon>
        <taxon>Paenalcaligenes</taxon>
    </lineage>
</organism>
<evidence type="ECO:0000256" key="6">
    <source>
        <dbReference type="SAM" id="Phobius"/>
    </source>
</evidence>
<evidence type="ECO:0000256" key="3">
    <source>
        <dbReference type="ARBA" id="ARBA00022692"/>
    </source>
</evidence>
<dbReference type="EMBL" id="DWUQ01000041">
    <property type="protein sequence ID" value="HJD43836.1"/>
    <property type="molecule type" value="Genomic_DNA"/>
</dbReference>